<accession>A0ABX7T8T3</accession>
<sequence>MNSVRKFVKPSLTVLASMALIPLNACVDTVEDEDIDSSSEPYVPEREEGPTQESAEE</sequence>
<feature type="signal peptide" evidence="2">
    <location>
        <begin position="1"/>
        <end position="25"/>
    </location>
</feature>
<name>A0ABX7T8T3_9SPHN</name>
<evidence type="ECO:0000256" key="2">
    <source>
        <dbReference type="SAM" id="SignalP"/>
    </source>
</evidence>
<protein>
    <recommendedName>
        <fullName evidence="5">Secreted protein</fullName>
    </recommendedName>
</protein>
<evidence type="ECO:0000313" key="4">
    <source>
        <dbReference type="Proteomes" id="UP000663923"/>
    </source>
</evidence>
<keyword evidence="4" id="KW-1185">Reference proteome</keyword>
<dbReference type="EMBL" id="CP071794">
    <property type="protein sequence ID" value="QTD56927.1"/>
    <property type="molecule type" value="Genomic_DNA"/>
</dbReference>
<proteinExistence type="predicted"/>
<dbReference type="RefSeq" id="WP_207989022.1">
    <property type="nucleotide sequence ID" value="NZ_CP071794.1"/>
</dbReference>
<dbReference type="Proteomes" id="UP000663923">
    <property type="component" value="Chromosome"/>
</dbReference>
<organism evidence="3 4">
    <name type="scientific">Parasphingorhabdus cellanae</name>
    <dbReference type="NCBI Taxonomy" id="2806553"/>
    <lineage>
        <taxon>Bacteria</taxon>
        <taxon>Pseudomonadati</taxon>
        <taxon>Pseudomonadota</taxon>
        <taxon>Alphaproteobacteria</taxon>
        <taxon>Sphingomonadales</taxon>
        <taxon>Sphingomonadaceae</taxon>
        <taxon>Parasphingorhabdus</taxon>
    </lineage>
</organism>
<keyword evidence="2" id="KW-0732">Signal</keyword>
<feature type="region of interest" description="Disordered" evidence="1">
    <location>
        <begin position="31"/>
        <end position="57"/>
    </location>
</feature>
<reference evidence="3 4" key="1">
    <citation type="submission" date="2021-03" db="EMBL/GenBank/DDBJ databases">
        <title>Complete genome of Parasphingorhabdus_sp.JHSY0214.</title>
        <authorList>
            <person name="Yoo J.H."/>
            <person name="Bae J.W."/>
        </authorList>
    </citation>
    <scope>NUCLEOTIDE SEQUENCE [LARGE SCALE GENOMIC DNA]</scope>
    <source>
        <strain evidence="3 4">JHSY0214</strain>
    </source>
</reference>
<feature type="chain" id="PRO_5045226509" description="Secreted protein" evidence="2">
    <location>
        <begin position="26"/>
        <end position="57"/>
    </location>
</feature>
<gene>
    <name evidence="3" type="ORF">J4G78_04980</name>
</gene>
<evidence type="ECO:0008006" key="5">
    <source>
        <dbReference type="Google" id="ProtNLM"/>
    </source>
</evidence>
<evidence type="ECO:0000313" key="3">
    <source>
        <dbReference type="EMBL" id="QTD56927.1"/>
    </source>
</evidence>
<evidence type="ECO:0000256" key="1">
    <source>
        <dbReference type="SAM" id="MobiDB-lite"/>
    </source>
</evidence>